<dbReference type="Proteomes" id="UP000250235">
    <property type="component" value="Unassembled WGS sequence"/>
</dbReference>
<gene>
    <name evidence="1" type="ORF">F511_41401</name>
</gene>
<dbReference type="EMBL" id="KV020331">
    <property type="protein sequence ID" value="KZV14619.1"/>
    <property type="molecule type" value="Genomic_DNA"/>
</dbReference>
<reference evidence="1 2" key="1">
    <citation type="journal article" date="2015" name="Proc. Natl. Acad. Sci. U.S.A.">
        <title>The resurrection genome of Boea hygrometrica: A blueprint for survival of dehydration.</title>
        <authorList>
            <person name="Xiao L."/>
            <person name="Yang G."/>
            <person name="Zhang L."/>
            <person name="Yang X."/>
            <person name="Zhao S."/>
            <person name="Ji Z."/>
            <person name="Zhou Q."/>
            <person name="Hu M."/>
            <person name="Wang Y."/>
            <person name="Chen M."/>
            <person name="Xu Y."/>
            <person name="Jin H."/>
            <person name="Xiao X."/>
            <person name="Hu G."/>
            <person name="Bao F."/>
            <person name="Hu Y."/>
            <person name="Wan P."/>
            <person name="Li L."/>
            <person name="Deng X."/>
            <person name="Kuang T."/>
            <person name="Xiang C."/>
            <person name="Zhu J.K."/>
            <person name="Oliver M.J."/>
            <person name="He Y."/>
        </authorList>
    </citation>
    <scope>NUCLEOTIDE SEQUENCE [LARGE SCALE GENOMIC DNA]</scope>
    <source>
        <strain evidence="2">cv. XS01</strain>
    </source>
</reference>
<sequence length="144" mass="15686">MVAAFRTARRVSGMSSCTVPEKPVRSGLEYADRFSCPYGFGPDHVLETTRTRLAHRPSPQCRSSQLAMVNSSCDGQISSQWSTQLAMGRSTQLVVVNVTRGGQLSLRPVTACDLKQLSTRYSSQPDCLQTAHDLSAPNQIALVI</sequence>
<dbReference type="AlphaFoldDB" id="A0A2Z6ZZN2"/>
<name>A0A2Z6ZZN2_9LAMI</name>
<accession>A0A2Z6ZZN2</accession>
<proteinExistence type="predicted"/>
<evidence type="ECO:0000313" key="2">
    <source>
        <dbReference type="Proteomes" id="UP000250235"/>
    </source>
</evidence>
<evidence type="ECO:0000313" key="1">
    <source>
        <dbReference type="EMBL" id="KZV14619.1"/>
    </source>
</evidence>
<organism evidence="1 2">
    <name type="scientific">Dorcoceras hygrometricum</name>
    <dbReference type="NCBI Taxonomy" id="472368"/>
    <lineage>
        <taxon>Eukaryota</taxon>
        <taxon>Viridiplantae</taxon>
        <taxon>Streptophyta</taxon>
        <taxon>Embryophyta</taxon>
        <taxon>Tracheophyta</taxon>
        <taxon>Spermatophyta</taxon>
        <taxon>Magnoliopsida</taxon>
        <taxon>eudicotyledons</taxon>
        <taxon>Gunneridae</taxon>
        <taxon>Pentapetalae</taxon>
        <taxon>asterids</taxon>
        <taxon>lamiids</taxon>
        <taxon>Lamiales</taxon>
        <taxon>Gesneriaceae</taxon>
        <taxon>Didymocarpoideae</taxon>
        <taxon>Trichosporeae</taxon>
        <taxon>Loxocarpinae</taxon>
        <taxon>Dorcoceras</taxon>
    </lineage>
</organism>
<keyword evidence="2" id="KW-1185">Reference proteome</keyword>
<protein>
    <submittedName>
        <fullName evidence="1">Phragmoplast orienting kinesin-1</fullName>
    </submittedName>
</protein>